<accession>A0A1G7Z5Z0</accession>
<dbReference type="PANTHER" id="PTHR42847:SF4">
    <property type="entry name" value="ALKANESULFONATE MONOOXYGENASE-RELATED"/>
    <property type="match status" value="1"/>
</dbReference>
<dbReference type="GO" id="GO:0008726">
    <property type="term" value="F:alkanesulfonate monooxygenase activity"/>
    <property type="evidence" value="ECO:0007669"/>
    <property type="project" value="TreeGrafter"/>
</dbReference>
<reference evidence="7 8" key="1">
    <citation type="submission" date="2016-10" db="EMBL/GenBank/DDBJ databases">
        <authorList>
            <person name="de Groot N.N."/>
        </authorList>
    </citation>
    <scope>NUCLEOTIDE SEQUENCE [LARGE SCALE GENOMIC DNA]</scope>
    <source>
        <strain evidence="7 8">LMG 18387</strain>
    </source>
</reference>
<evidence type="ECO:0000313" key="8">
    <source>
        <dbReference type="Proteomes" id="UP000198606"/>
    </source>
</evidence>
<dbReference type="GO" id="GO:0046306">
    <property type="term" value="P:alkanesulfonate catabolic process"/>
    <property type="evidence" value="ECO:0007669"/>
    <property type="project" value="TreeGrafter"/>
</dbReference>
<evidence type="ECO:0000256" key="3">
    <source>
        <dbReference type="ARBA" id="ARBA00022643"/>
    </source>
</evidence>
<keyword evidence="2" id="KW-0285">Flavoprotein</keyword>
<dbReference type="STRING" id="29435.SAMN05216588_102220"/>
<dbReference type="Pfam" id="PF00296">
    <property type="entry name" value="Bac_luciferase"/>
    <property type="match status" value="1"/>
</dbReference>
<dbReference type="EMBL" id="FNDG01000002">
    <property type="protein sequence ID" value="SDH04138.1"/>
    <property type="molecule type" value="Genomic_DNA"/>
</dbReference>
<dbReference type="InterPro" id="IPR036661">
    <property type="entry name" value="Luciferase-like_sf"/>
</dbReference>
<dbReference type="RefSeq" id="WP_084303297.1">
    <property type="nucleotide sequence ID" value="NZ_FNDG01000002.1"/>
</dbReference>
<keyword evidence="5 7" id="KW-0503">Monooxygenase</keyword>
<dbReference type="SUPFAM" id="SSF51679">
    <property type="entry name" value="Bacterial luciferase-like"/>
    <property type="match status" value="1"/>
</dbReference>
<name>A0A1G7Z5Z0_9GAMM</name>
<comment type="similarity">
    <text evidence="1">Belongs to the SsuD family.</text>
</comment>
<keyword evidence="3" id="KW-0288">FMN</keyword>
<evidence type="ECO:0000256" key="5">
    <source>
        <dbReference type="ARBA" id="ARBA00023033"/>
    </source>
</evidence>
<evidence type="ECO:0000313" key="7">
    <source>
        <dbReference type="EMBL" id="SDH04138.1"/>
    </source>
</evidence>
<dbReference type="Gene3D" id="3.20.20.30">
    <property type="entry name" value="Luciferase-like domain"/>
    <property type="match status" value="1"/>
</dbReference>
<dbReference type="Proteomes" id="UP000198606">
    <property type="component" value="Unassembled WGS sequence"/>
</dbReference>
<dbReference type="InterPro" id="IPR050172">
    <property type="entry name" value="SsuD_RutA_monooxygenase"/>
</dbReference>
<protein>
    <submittedName>
        <fullName evidence="7">Alkanesulfonate monooxygenase</fullName>
    </submittedName>
</protein>
<feature type="domain" description="Luciferase-like" evidence="6">
    <location>
        <begin position="5"/>
        <end position="300"/>
    </location>
</feature>
<dbReference type="PANTHER" id="PTHR42847">
    <property type="entry name" value="ALKANESULFONATE MONOOXYGENASE"/>
    <property type="match status" value="1"/>
</dbReference>
<gene>
    <name evidence="7" type="ORF">SAMN05216588_102220</name>
</gene>
<evidence type="ECO:0000256" key="2">
    <source>
        <dbReference type="ARBA" id="ARBA00022630"/>
    </source>
</evidence>
<evidence type="ECO:0000256" key="1">
    <source>
        <dbReference type="ARBA" id="ARBA00007044"/>
    </source>
</evidence>
<dbReference type="InterPro" id="IPR011251">
    <property type="entry name" value="Luciferase-like_dom"/>
</dbReference>
<dbReference type="AlphaFoldDB" id="A0A1G7Z5Z0"/>
<evidence type="ECO:0000256" key="4">
    <source>
        <dbReference type="ARBA" id="ARBA00023002"/>
    </source>
</evidence>
<organism evidence="7 8">
    <name type="scientific">Phytopseudomonas flavescens</name>
    <dbReference type="NCBI Taxonomy" id="29435"/>
    <lineage>
        <taxon>Bacteria</taxon>
        <taxon>Pseudomonadati</taxon>
        <taxon>Pseudomonadota</taxon>
        <taxon>Gammaproteobacteria</taxon>
        <taxon>Pseudomonadales</taxon>
        <taxon>Pseudomonadaceae</taxon>
        <taxon>Phytopseudomonas</taxon>
    </lineage>
</organism>
<keyword evidence="4" id="KW-0560">Oxidoreductase</keyword>
<evidence type="ECO:0000259" key="6">
    <source>
        <dbReference type="Pfam" id="PF00296"/>
    </source>
</evidence>
<sequence>MSLSISWKLPAIPNASSGVGAWIQVAQAAEYAGLDGLFIPSGPGYPESFTVAAALCAHTSRLKLTTSLSTEVMLPAALAAAAQSLQSISHGRLRLHLPDSEQNSVRRTFGELLNRDQRNERIGEYLHILSHLLRPNSEPLDFSGRYFQLENAGLARRDIAPPPLLLDDTLSPQLIASHAGQCLLQADHPQRLSANLQRLGDAAVQQSRSLGFATRLGLIVRDDAEQAWLEASAWLERQSGCPLATAGYGDARVIGLTANAVRRFELYPNIWQPVASLPALLVGSIDQVVARLEELHALGIGHLLLESWPSVHEILRLGEQVLPRLQARGIEMGESTAC</sequence>
<proteinExistence type="inferred from homology"/>